<dbReference type="SUPFAM" id="SSF56281">
    <property type="entry name" value="Metallo-hydrolase/oxidoreductase"/>
    <property type="match status" value="1"/>
</dbReference>
<dbReference type="EMBL" id="RXIL01000052">
    <property type="protein sequence ID" value="RZN70656.1"/>
    <property type="molecule type" value="Genomic_DNA"/>
</dbReference>
<organism evidence="2 3">
    <name type="scientific">Candidatus Methanolliviera hydrocarbonicum</name>
    <dbReference type="NCBI Taxonomy" id="2491085"/>
    <lineage>
        <taxon>Archaea</taxon>
        <taxon>Methanobacteriati</taxon>
        <taxon>Methanobacteriota</taxon>
        <taxon>Candidatus Methanoliparia</taxon>
        <taxon>Candidatus Methanoliparales</taxon>
        <taxon>Candidatus Methanollivieraceae</taxon>
        <taxon>Candidatus Methanolliviera</taxon>
    </lineage>
</organism>
<gene>
    <name evidence="2" type="ORF">EF807_02855</name>
</gene>
<dbReference type="InterPro" id="IPR050855">
    <property type="entry name" value="NDM-1-like"/>
</dbReference>
<dbReference type="Pfam" id="PF00753">
    <property type="entry name" value="Lactamase_B"/>
    <property type="match status" value="2"/>
</dbReference>
<evidence type="ECO:0000259" key="1">
    <source>
        <dbReference type="SMART" id="SM00849"/>
    </source>
</evidence>
<feature type="domain" description="Metallo-beta-lactamase" evidence="1">
    <location>
        <begin position="16"/>
        <end position="160"/>
    </location>
</feature>
<evidence type="ECO:0000313" key="2">
    <source>
        <dbReference type="EMBL" id="RZN70656.1"/>
    </source>
</evidence>
<sequence length="183" mass="20461">MKILDHYYFYGNRGMGSNSILIDASPKVIVDTGMNPRGLSKRMAVDGFLPEEIGMVVNTHSHIDHTTGNRFFRRRGAKVLTCLGEYLDLKDVCLKVISTPGHSPGSVCLYDEDNRVLISGDTILPYCVGRWDLPGGDIESLKRSVLKLSELKVDYILPGHMYPLTKKRDILESMNAIMEMLGI</sequence>
<dbReference type="CDD" id="cd06262">
    <property type="entry name" value="metallo-hydrolase-like_MBL-fold"/>
    <property type="match status" value="1"/>
</dbReference>
<comment type="caution">
    <text evidence="2">The sequence shown here is derived from an EMBL/GenBank/DDBJ whole genome shotgun (WGS) entry which is preliminary data.</text>
</comment>
<reference evidence="2 3" key="1">
    <citation type="journal article" date="2019" name="Nat. Microbiol.">
        <title>Wide diversity of methane and short-chain alkane metabolisms in uncultured archaea.</title>
        <authorList>
            <person name="Borrel G."/>
            <person name="Adam P.S."/>
            <person name="McKay L.J."/>
            <person name="Chen L.X."/>
            <person name="Sierra-Garcia I.N."/>
            <person name="Sieber C.M."/>
            <person name="Letourneur Q."/>
            <person name="Ghozlane A."/>
            <person name="Andersen G.L."/>
            <person name="Li W.J."/>
            <person name="Hallam S.J."/>
            <person name="Muyzer G."/>
            <person name="de Oliveira V.M."/>
            <person name="Inskeep W.P."/>
            <person name="Banfield J.F."/>
            <person name="Gribaldo S."/>
        </authorList>
    </citation>
    <scope>NUCLEOTIDE SEQUENCE [LARGE SCALE GENOMIC DNA]</scope>
    <source>
        <strain evidence="2">NM1b</strain>
    </source>
</reference>
<dbReference type="PANTHER" id="PTHR42951">
    <property type="entry name" value="METALLO-BETA-LACTAMASE DOMAIN-CONTAINING"/>
    <property type="match status" value="1"/>
</dbReference>
<dbReference type="Proteomes" id="UP000320766">
    <property type="component" value="Unassembled WGS sequence"/>
</dbReference>
<keyword evidence="2" id="KW-0378">Hydrolase</keyword>
<dbReference type="AlphaFoldDB" id="A0A520KXV3"/>
<protein>
    <submittedName>
        <fullName evidence="2">MBL fold metallo-hydrolase</fullName>
    </submittedName>
</protein>
<dbReference type="PANTHER" id="PTHR42951:SF4">
    <property type="entry name" value="ACYL-COENZYME A THIOESTERASE MBLAC2"/>
    <property type="match status" value="1"/>
</dbReference>
<dbReference type="InterPro" id="IPR036866">
    <property type="entry name" value="RibonucZ/Hydroxyglut_hydro"/>
</dbReference>
<name>A0A520KXV3_9EURY</name>
<dbReference type="SMART" id="SM00849">
    <property type="entry name" value="Lactamase_B"/>
    <property type="match status" value="1"/>
</dbReference>
<evidence type="ECO:0000313" key="3">
    <source>
        <dbReference type="Proteomes" id="UP000320766"/>
    </source>
</evidence>
<accession>A0A520KXV3</accession>
<proteinExistence type="predicted"/>
<dbReference type="GO" id="GO:0016787">
    <property type="term" value="F:hydrolase activity"/>
    <property type="evidence" value="ECO:0007669"/>
    <property type="project" value="UniProtKB-KW"/>
</dbReference>
<dbReference type="Gene3D" id="3.60.15.10">
    <property type="entry name" value="Ribonuclease Z/Hydroxyacylglutathione hydrolase-like"/>
    <property type="match status" value="2"/>
</dbReference>
<dbReference type="InterPro" id="IPR001279">
    <property type="entry name" value="Metallo-B-lactamas"/>
</dbReference>